<keyword evidence="3" id="KW-1185">Reference proteome</keyword>
<organism evidence="2 3">
    <name type="scientific">Paraburkholderia ultramafica</name>
    <dbReference type="NCBI Taxonomy" id="1544867"/>
    <lineage>
        <taxon>Bacteria</taxon>
        <taxon>Pseudomonadati</taxon>
        <taxon>Pseudomonadota</taxon>
        <taxon>Betaproteobacteria</taxon>
        <taxon>Burkholderiales</taxon>
        <taxon>Burkholderiaceae</taxon>
        <taxon>Paraburkholderia</taxon>
    </lineage>
</organism>
<dbReference type="Proteomes" id="UP000494365">
    <property type="component" value="Unassembled WGS sequence"/>
</dbReference>
<dbReference type="Pfam" id="PF13700">
    <property type="entry name" value="DUF4158"/>
    <property type="match status" value="1"/>
</dbReference>
<dbReference type="EMBL" id="CADIKK010000034">
    <property type="protein sequence ID" value="CAB3802936.1"/>
    <property type="molecule type" value="Genomic_DNA"/>
</dbReference>
<evidence type="ECO:0000259" key="1">
    <source>
        <dbReference type="Pfam" id="PF13700"/>
    </source>
</evidence>
<proteinExistence type="predicted"/>
<name>A0A6S7BL95_9BURK</name>
<protein>
    <recommendedName>
        <fullName evidence="1">DUF4158 domain-containing protein</fullName>
    </recommendedName>
</protein>
<gene>
    <name evidence="2" type="ORF">LMG28614_05705</name>
</gene>
<dbReference type="InterPro" id="IPR025296">
    <property type="entry name" value="DUF4158"/>
</dbReference>
<sequence>MQGWQTTYLGMRELPREISTFELQAFFTFSPAERELIAVRRGNRLKLGLALHIGFLRMSGRLLDAFRVIPSVLWRHLSAELSIDAPELASLRAMYGPGRPSLTLSFSLGGAPS</sequence>
<reference evidence="2 3" key="1">
    <citation type="submission" date="2020-04" db="EMBL/GenBank/DDBJ databases">
        <authorList>
            <person name="De Canck E."/>
        </authorList>
    </citation>
    <scope>NUCLEOTIDE SEQUENCE [LARGE SCALE GENOMIC DNA]</scope>
    <source>
        <strain evidence="2 3">LMG 28614</strain>
    </source>
</reference>
<accession>A0A6S7BL95</accession>
<evidence type="ECO:0000313" key="2">
    <source>
        <dbReference type="EMBL" id="CAB3802936.1"/>
    </source>
</evidence>
<feature type="domain" description="DUF4158" evidence="1">
    <location>
        <begin position="12"/>
        <end position="89"/>
    </location>
</feature>
<dbReference type="AlphaFoldDB" id="A0A6S7BL95"/>
<evidence type="ECO:0000313" key="3">
    <source>
        <dbReference type="Proteomes" id="UP000494365"/>
    </source>
</evidence>